<feature type="signal peptide" evidence="1">
    <location>
        <begin position="1"/>
        <end position="28"/>
    </location>
</feature>
<reference evidence="2 3" key="1">
    <citation type="submission" date="2019-08" db="EMBL/GenBank/DDBJ databases">
        <title>In-depth cultivation of the pig gut microbiome towards novel bacterial diversity and tailored functional studies.</title>
        <authorList>
            <person name="Wylensek D."/>
            <person name="Hitch T.C.A."/>
            <person name="Clavel T."/>
        </authorList>
    </citation>
    <scope>NUCLEOTIDE SEQUENCE [LARGE SCALE GENOMIC DNA]</scope>
    <source>
        <strain evidence="2 3">RF-GAM-744-WT-7</strain>
    </source>
</reference>
<keyword evidence="3" id="KW-1185">Reference proteome</keyword>
<evidence type="ECO:0000256" key="1">
    <source>
        <dbReference type="SAM" id="SignalP"/>
    </source>
</evidence>
<organism evidence="2 3">
    <name type="scientific">Mobiluncus porci</name>
    <dbReference type="NCBI Taxonomy" id="2652278"/>
    <lineage>
        <taxon>Bacteria</taxon>
        <taxon>Bacillati</taxon>
        <taxon>Actinomycetota</taxon>
        <taxon>Actinomycetes</taxon>
        <taxon>Actinomycetales</taxon>
        <taxon>Actinomycetaceae</taxon>
        <taxon>Mobiluncus</taxon>
    </lineage>
</organism>
<dbReference type="Proteomes" id="UP000442535">
    <property type="component" value="Unassembled WGS sequence"/>
</dbReference>
<dbReference type="EMBL" id="VUMY01000007">
    <property type="protein sequence ID" value="MST49626.1"/>
    <property type="molecule type" value="Genomic_DNA"/>
</dbReference>
<comment type="caution">
    <text evidence="2">The sequence shown here is derived from an EMBL/GenBank/DDBJ whole genome shotgun (WGS) entry which is preliminary data.</text>
</comment>
<dbReference type="RefSeq" id="WP_154544493.1">
    <property type="nucleotide sequence ID" value="NZ_JAQYQY010000039.1"/>
</dbReference>
<evidence type="ECO:0000313" key="2">
    <source>
        <dbReference type="EMBL" id="MST49626.1"/>
    </source>
</evidence>
<feature type="chain" id="PRO_5029868609" evidence="1">
    <location>
        <begin position="29"/>
        <end position="159"/>
    </location>
</feature>
<dbReference type="AlphaFoldDB" id="A0A7K0K2B1"/>
<proteinExistence type="predicted"/>
<keyword evidence="1" id="KW-0732">Signal</keyword>
<sequence length="159" mass="17160">MKTRLTSIIAGVVAASLSIFAITPAAVAEPNVSSDSTSTIQGYEVTESEMEQFSKDIETIFTRYVIYDGTEFKVNGWSVLIDGYYKNIQQFRNLAQVLNDPNLAYTITDTEKRDAVAFGQCLLFSALGISATALTAAAWAEIGTAVAAWNWGLAATTVL</sequence>
<accession>A0A7K0K2B1</accession>
<name>A0A7K0K2B1_9ACTO</name>
<gene>
    <name evidence="2" type="ORF">FYJ63_05165</name>
</gene>
<evidence type="ECO:0000313" key="3">
    <source>
        <dbReference type="Proteomes" id="UP000442535"/>
    </source>
</evidence>
<protein>
    <submittedName>
        <fullName evidence="2">Uncharacterized protein</fullName>
    </submittedName>
</protein>